<organism evidence="1 2">
    <name type="scientific">Protopolystoma xenopodis</name>
    <dbReference type="NCBI Taxonomy" id="117903"/>
    <lineage>
        <taxon>Eukaryota</taxon>
        <taxon>Metazoa</taxon>
        <taxon>Spiralia</taxon>
        <taxon>Lophotrochozoa</taxon>
        <taxon>Platyhelminthes</taxon>
        <taxon>Monogenea</taxon>
        <taxon>Polyopisthocotylea</taxon>
        <taxon>Polystomatidea</taxon>
        <taxon>Polystomatidae</taxon>
        <taxon>Protopolystoma</taxon>
    </lineage>
</organism>
<dbReference type="Proteomes" id="UP000784294">
    <property type="component" value="Unassembled WGS sequence"/>
</dbReference>
<sequence length="95" mass="10892">MLTRQLFLTVFNVDICSLDVEMSIVRMTDFFMRLKTLAPGRLQVSIILLHLRCIFSTGLVTTTLWSTLRQVPMAHYGRLLPEQMGMDETGRLQSS</sequence>
<dbReference type="AlphaFoldDB" id="A0A448X1N2"/>
<comment type="caution">
    <text evidence="1">The sequence shown here is derived from an EMBL/GenBank/DDBJ whole genome shotgun (WGS) entry which is preliminary data.</text>
</comment>
<proteinExistence type="predicted"/>
<dbReference type="EMBL" id="CAAALY010075020">
    <property type="protein sequence ID" value="VEL25595.1"/>
    <property type="molecule type" value="Genomic_DNA"/>
</dbReference>
<evidence type="ECO:0000313" key="2">
    <source>
        <dbReference type="Proteomes" id="UP000784294"/>
    </source>
</evidence>
<keyword evidence="2" id="KW-1185">Reference proteome</keyword>
<reference evidence="1" key="1">
    <citation type="submission" date="2018-11" db="EMBL/GenBank/DDBJ databases">
        <authorList>
            <consortium name="Pathogen Informatics"/>
        </authorList>
    </citation>
    <scope>NUCLEOTIDE SEQUENCE</scope>
</reference>
<accession>A0A448X1N2</accession>
<name>A0A448X1N2_9PLAT</name>
<evidence type="ECO:0000313" key="1">
    <source>
        <dbReference type="EMBL" id="VEL25595.1"/>
    </source>
</evidence>
<gene>
    <name evidence="1" type="ORF">PXEA_LOCUS19035</name>
</gene>
<protein>
    <submittedName>
        <fullName evidence="1">Uncharacterized protein</fullName>
    </submittedName>
</protein>